<organism evidence="2 3">
    <name type="scientific">Leishmania tarentolae</name>
    <name type="common">Sauroleishmania tarentolae</name>
    <dbReference type="NCBI Taxonomy" id="5689"/>
    <lineage>
        <taxon>Eukaryota</taxon>
        <taxon>Discoba</taxon>
        <taxon>Euglenozoa</taxon>
        <taxon>Kinetoplastea</taxon>
        <taxon>Metakinetoplastina</taxon>
        <taxon>Trypanosomatida</taxon>
        <taxon>Trypanosomatidae</taxon>
        <taxon>Leishmaniinae</taxon>
        <taxon>Leishmania</taxon>
        <taxon>lizard Leishmania</taxon>
    </lineage>
</organism>
<keyword evidence="3" id="KW-1185">Reference proteome</keyword>
<protein>
    <submittedName>
        <fullName evidence="2">Uncharacterized protein</fullName>
    </submittedName>
</protein>
<dbReference type="OrthoDB" id="267581at2759"/>
<feature type="compositionally biased region" description="Low complexity" evidence="1">
    <location>
        <begin position="306"/>
        <end position="318"/>
    </location>
</feature>
<accession>A0A640KVA7</accession>
<feature type="compositionally biased region" description="Basic and acidic residues" evidence="1">
    <location>
        <begin position="164"/>
        <end position="174"/>
    </location>
</feature>
<feature type="region of interest" description="Disordered" evidence="1">
    <location>
        <begin position="534"/>
        <end position="565"/>
    </location>
</feature>
<evidence type="ECO:0000256" key="1">
    <source>
        <dbReference type="SAM" id="MobiDB-lite"/>
    </source>
</evidence>
<feature type="compositionally biased region" description="Polar residues" evidence="1">
    <location>
        <begin position="137"/>
        <end position="148"/>
    </location>
</feature>
<name>A0A640KVA7_LEITA</name>
<feature type="region of interest" description="Disordered" evidence="1">
    <location>
        <begin position="350"/>
        <end position="435"/>
    </location>
</feature>
<sequence>MSFAAAPTLKLRSRSVNTTQGGVPGAKPFPGDSSKSRTRSTRVTSTPFSEVQPRRAVTASSSSLTRRAIRTVKPITSDRPHVIVGEESKPRAYISTAGSLSSLPAGTSHVGDGVRSQLSTAGVPKVSAHCAKSLSDATGATPQMGAQNSSTSGMGSTCSSLRGSSDKDSVDRLQRPPTVPRVNQLSSNTPVARFTKIDTLPIRRTASAATIVNTASAPGSQLCSRTPSMHEMIAPLSPRRAPLPARPYSSAPASRVSSVNSRFGEGTVRFARQPPQRTYSSSTGLFGAKRSSSAATSAAFTMTTNASAPTSNAAVSTTDGARNTSSPALGAPPRSMGARPLLETNRVFTPKSGGANGAPRLRALHPSTQPALRVDRGPRSARGGANSGNNSFAASYTATRGTSRQTPVRQQPHQRSVSARCAAAASVPRKTTRKVGGDGASLAVLSAPPAPFQQTHSECPPLRSFASCVKGLSVSEVPKGPISPIKRTSTACPSAAQRYPAPSVDNPAHASEGRASPINEAAFATPWIKPGMLSSPTNCGGGRDASEAPTIPYEGSTGLRGSMSLSPRNDFDTLSVCGRLSYGM</sequence>
<feature type="region of interest" description="Disordered" evidence="1">
    <location>
        <begin position="1"/>
        <end position="64"/>
    </location>
</feature>
<comment type="caution">
    <text evidence="2">The sequence shown here is derived from an EMBL/GenBank/DDBJ whole genome shotgun (WGS) entry which is preliminary data.</text>
</comment>
<feature type="region of interest" description="Disordered" evidence="1">
    <location>
        <begin position="137"/>
        <end position="185"/>
    </location>
</feature>
<feature type="compositionally biased region" description="Low complexity" evidence="1">
    <location>
        <begin position="149"/>
        <end position="160"/>
    </location>
</feature>
<feature type="region of interest" description="Disordered" evidence="1">
    <location>
        <begin position="306"/>
        <end position="337"/>
    </location>
</feature>
<evidence type="ECO:0000313" key="3">
    <source>
        <dbReference type="Proteomes" id="UP000419144"/>
    </source>
</evidence>
<dbReference type="Proteomes" id="UP000419144">
    <property type="component" value="Unassembled WGS sequence"/>
</dbReference>
<feature type="compositionally biased region" description="Polar residues" evidence="1">
    <location>
        <begin position="387"/>
        <end position="414"/>
    </location>
</feature>
<reference evidence="2" key="1">
    <citation type="submission" date="2019-11" db="EMBL/GenBank/DDBJ databases">
        <title>Leishmania tarentolae CDS.</title>
        <authorList>
            <person name="Goto Y."/>
            <person name="Yamagishi J."/>
        </authorList>
    </citation>
    <scope>NUCLEOTIDE SEQUENCE [LARGE SCALE GENOMIC DNA]</scope>
    <source>
        <strain evidence="2">Parrot Tar II</strain>
    </source>
</reference>
<gene>
    <name evidence="2" type="ORF">LtaPh_3541600</name>
</gene>
<dbReference type="AlphaFoldDB" id="A0A640KVA7"/>
<dbReference type="VEuPathDB" id="TriTrypDB:LtaPh_3541600"/>
<proteinExistence type="predicted"/>
<feature type="compositionally biased region" description="Low complexity" evidence="1">
    <location>
        <begin position="415"/>
        <end position="427"/>
    </location>
</feature>
<evidence type="ECO:0000313" key="2">
    <source>
        <dbReference type="EMBL" id="GET92934.1"/>
    </source>
</evidence>
<dbReference type="EMBL" id="BLBS01000056">
    <property type="protein sequence ID" value="GET92934.1"/>
    <property type="molecule type" value="Genomic_DNA"/>
</dbReference>